<dbReference type="STRING" id="1271860.SAMN05216174_101800"/>
<dbReference type="EMBL" id="FMZZ01000001">
    <property type="protein sequence ID" value="SDC27894.1"/>
    <property type="molecule type" value="Genomic_DNA"/>
</dbReference>
<dbReference type="AlphaFoldDB" id="A0A1G6KAA0"/>
<evidence type="ECO:0000313" key="2">
    <source>
        <dbReference type="EMBL" id="SDC27894.1"/>
    </source>
</evidence>
<organism evidence="2 3">
    <name type="scientific">Actinokineospora iranica</name>
    <dbReference type="NCBI Taxonomy" id="1271860"/>
    <lineage>
        <taxon>Bacteria</taxon>
        <taxon>Bacillati</taxon>
        <taxon>Actinomycetota</taxon>
        <taxon>Actinomycetes</taxon>
        <taxon>Pseudonocardiales</taxon>
        <taxon>Pseudonocardiaceae</taxon>
        <taxon>Actinokineospora</taxon>
    </lineage>
</organism>
<feature type="domain" description="DUF397" evidence="1">
    <location>
        <begin position="9"/>
        <end position="61"/>
    </location>
</feature>
<evidence type="ECO:0000313" key="3">
    <source>
        <dbReference type="Proteomes" id="UP000199501"/>
    </source>
</evidence>
<dbReference type="Proteomes" id="UP000199501">
    <property type="component" value="Unassembled WGS sequence"/>
</dbReference>
<name>A0A1G6KAA0_9PSEU</name>
<evidence type="ECO:0000259" key="1">
    <source>
        <dbReference type="Pfam" id="PF04149"/>
    </source>
</evidence>
<protein>
    <recommendedName>
        <fullName evidence="1">DUF397 domain-containing protein</fullName>
    </recommendedName>
</protein>
<keyword evidence="3" id="KW-1185">Reference proteome</keyword>
<gene>
    <name evidence="2" type="ORF">SAMN05216174_101800</name>
</gene>
<sequence length="68" mass="7084">MTVSDLAGAEWRKSSRSGAGNDCVELVVGRSGAAVRDSKNAEFGHLAFADIEWDAFVGAVKGDLLSAN</sequence>
<reference evidence="3" key="1">
    <citation type="submission" date="2016-10" db="EMBL/GenBank/DDBJ databases">
        <authorList>
            <person name="Varghese N."/>
            <person name="Submissions S."/>
        </authorList>
    </citation>
    <scope>NUCLEOTIDE SEQUENCE [LARGE SCALE GENOMIC DNA]</scope>
    <source>
        <strain evidence="3">IBRC-M 10403</strain>
    </source>
</reference>
<dbReference type="InterPro" id="IPR007278">
    <property type="entry name" value="DUF397"/>
</dbReference>
<proteinExistence type="predicted"/>
<accession>A0A1G6KAA0</accession>
<dbReference type="RefSeq" id="WP_228771329.1">
    <property type="nucleotide sequence ID" value="NZ_FMZZ01000001.1"/>
</dbReference>
<dbReference type="Pfam" id="PF04149">
    <property type="entry name" value="DUF397"/>
    <property type="match status" value="1"/>
</dbReference>